<dbReference type="OrthoDB" id="9794720at2"/>
<evidence type="ECO:0000256" key="6">
    <source>
        <dbReference type="ARBA" id="ARBA00023014"/>
    </source>
</evidence>
<dbReference type="AlphaFoldDB" id="A0A1M5QDM6"/>
<dbReference type="PANTHER" id="PTHR37168:SF1">
    <property type="entry name" value="CRISPR-ASSOCIATED EXONUCLEASE CAS4"/>
    <property type="match status" value="1"/>
</dbReference>
<proteinExistence type="inferred from homology"/>
<evidence type="ECO:0000313" key="12">
    <source>
        <dbReference type="Proteomes" id="UP000243255"/>
    </source>
</evidence>
<evidence type="ECO:0000256" key="2">
    <source>
        <dbReference type="ARBA" id="ARBA00022723"/>
    </source>
</evidence>
<dbReference type="InterPro" id="IPR013343">
    <property type="entry name" value="CRISPR-assoc_prot_Cas4"/>
</dbReference>
<keyword evidence="6 9" id="KW-0411">Iron-sulfur</keyword>
<comment type="cofactor">
    <cofactor evidence="9">
        <name>iron-sulfur cluster</name>
        <dbReference type="ChEBI" id="CHEBI:30408"/>
    </cofactor>
</comment>
<dbReference type="GO" id="GO:0051536">
    <property type="term" value="F:iron-sulfur cluster binding"/>
    <property type="evidence" value="ECO:0007669"/>
    <property type="project" value="UniProtKB-KW"/>
</dbReference>
<sequence length="173" mass="20504">MSIDLDILKVQGVKINYYYVCKRKLWMFSKGITMESNNDRVMSGKIVHERSYPRVKNKESLVDDILKLDMITSEYVREVKISSKMKKADEMQLYYYLYYLKKKMNIDKKGLINYVTEKKQEEVVLTSDVEGEIEEALVNINSICESKYPPTLQKLPYCTKCAYYEFCFVKEEN</sequence>
<protein>
    <recommendedName>
        <fullName evidence="9">CRISPR-associated exonuclease Cas4</fullName>
        <ecNumber evidence="9">3.1.12.1</ecNumber>
    </recommendedName>
</protein>
<gene>
    <name evidence="11" type="ORF">SAMN04488530_12031</name>
</gene>
<dbReference type="Gene3D" id="3.90.320.10">
    <property type="match status" value="1"/>
</dbReference>
<comment type="function">
    <text evidence="9">CRISPR (clustered regularly interspaced short palindromic repeat) is an adaptive immune system that provides protection against mobile genetic elements (viruses, transposable elements and conjugative plasmids). CRISPR clusters contain sequences complementary to antecedent mobile elements and target invading nucleic acids. CRISPR clusters are transcribed and processed into CRISPR RNA (crRNA).</text>
</comment>
<dbReference type="GO" id="GO:0051607">
    <property type="term" value="P:defense response to virus"/>
    <property type="evidence" value="ECO:0007669"/>
    <property type="project" value="UniProtKB-KW"/>
</dbReference>
<evidence type="ECO:0000256" key="5">
    <source>
        <dbReference type="ARBA" id="ARBA00023004"/>
    </source>
</evidence>
<evidence type="ECO:0000256" key="4">
    <source>
        <dbReference type="ARBA" id="ARBA00022839"/>
    </source>
</evidence>
<keyword evidence="2 9" id="KW-0479">Metal-binding</keyword>
<reference evidence="12" key="1">
    <citation type="submission" date="2016-11" db="EMBL/GenBank/DDBJ databases">
        <authorList>
            <person name="Varghese N."/>
            <person name="Submissions S."/>
        </authorList>
    </citation>
    <scope>NUCLEOTIDE SEQUENCE [LARGE SCALE GENOMIC DNA]</scope>
    <source>
        <strain evidence="12">DSM 2635</strain>
    </source>
</reference>
<dbReference type="GO" id="GO:0004527">
    <property type="term" value="F:exonuclease activity"/>
    <property type="evidence" value="ECO:0007669"/>
    <property type="project" value="UniProtKB-KW"/>
</dbReference>
<keyword evidence="4 9" id="KW-0269">Exonuclease</keyword>
<name>A0A1M5QDM6_9FIRM</name>
<evidence type="ECO:0000256" key="8">
    <source>
        <dbReference type="ARBA" id="ARBA00023211"/>
    </source>
</evidence>
<keyword evidence="5 9" id="KW-0408">Iron</keyword>
<evidence type="ECO:0000256" key="9">
    <source>
        <dbReference type="RuleBase" id="RU365022"/>
    </source>
</evidence>
<dbReference type="GO" id="GO:0046872">
    <property type="term" value="F:metal ion binding"/>
    <property type="evidence" value="ECO:0007669"/>
    <property type="project" value="UniProtKB-KW"/>
</dbReference>
<keyword evidence="1 9" id="KW-0540">Nuclease</keyword>
<dbReference type="InterPro" id="IPR011604">
    <property type="entry name" value="PDDEXK-like_dom_sf"/>
</dbReference>
<evidence type="ECO:0000256" key="1">
    <source>
        <dbReference type="ARBA" id="ARBA00022722"/>
    </source>
</evidence>
<dbReference type="RefSeq" id="WP_073126496.1">
    <property type="nucleotide sequence ID" value="NZ_BAABCH010000094.1"/>
</dbReference>
<comment type="cofactor">
    <cofactor evidence="9">
        <name>Mg(2+)</name>
        <dbReference type="ChEBI" id="CHEBI:18420"/>
    </cofactor>
    <cofactor evidence="9">
        <name>Mn(2+)</name>
        <dbReference type="ChEBI" id="CHEBI:29035"/>
    </cofactor>
    <text evidence="9">Mg(2+) or Mn(2+) required for ssDNA cleavage activity.</text>
</comment>
<evidence type="ECO:0000259" key="10">
    <source>
        <dbReference type="Pfam" id="PF01930"/>
    </source>
</evidence>
<dbReference type="Pfam" id="PF01930">
    <property type="entry name" value="Cas_Cas4"/>
    <property type="match status" value="1"/>
</dbReference>
<dbReference type="InterPro" id="IPR022765">
    <property type="entry name" value="Dna2/Cas4_DUF83"/>
</dbReference>
<evidence type="ECO:0000313" key="11">
    <source>
        <dbReference type="EMBL" id="SHH12152.1"/>
    </source>
</evidence>
<feature type="domain" description="DUF83" evidence="10">
    <location>
        <begin position="11"/>
        <end position="168"/>
    </location>
</feature>
<dbReference type="EMBL" id="FQWX01000020">
    <property type="protein sequence ID" value="SHH12152.1"/>
    <property type="molecule type" value="Genomic_DNA"/>
</dbReference>
<evidence type="ECO:0000256" key="3">
    <source>
        <dbReference type="ARBA" id="ARBA00022801"/>
    </source>
</evidence>
<keyword evidence="8 9" id="KW-0464">Manganese</keyword>
<dbReference type="Proteomes" id="UP000243255">
    <property type="component" value="Unassembled WGS sequence"/>
</dbReference>
<dbReference type="PANTHER" id="PTHR37168">
    <property type="entry name" value="CRISPR-ASSOCIATED EXONUCLEASE CAS4"/>
    <property type="match status" value="1"/>
</dbReference>
<dbReference type="NCBIfam" id="TIGR00372">
    <property type="entry name" value="cas4"/>
    <property type="match status" value="1"/>
</dbReference>
<keyword evidence="3 9" id="KW-0378">Hydrolase</keyword>
<dbReference type="STRING" id="1121321.SAMN04488530_12031"/>
<keyword evidence="12" id="KW-1185">Reference proteome</keyword>
<organism evidence="11 12">
    <name type="scientific">Asaccharospora irregularis DSM 2635</name>
    <dbReference type="NCBI Taxonomy" id="1121321"/>
    <lineage>
        <taxon>Bacteria</taxon>
        <taxon>Bacillati</taxon>
        <taxon>Bacillota</taxon>
        <taxon>Clostridia</taxon>
        <taxon>Peptostreptococcales</taxon>
        <taxon>Peptostreptococcaceae</taxon>
        <taxon>Asaccharospora</taxon>
    </lineage>
</organism>
<comment type="similarity">
    <text evidence="9">Belongs to the CRISPR-associated exonuclease Cas4 family.</text>
</comment>
<dbReference type="EC" id="3.1.12.1" evidence="9"/>
<keyword evidence="7 9" id="KW-0051">Antiviral defense</keyword>
<evidence type="ECO:0000256" key="7">
    <source>
        <dbReference type="ARBA" id="ARBA00023118"/>
    </source>
</evidence>
<accession>A0A1M5QDM6</accession>